<evidence type="ECO:0000256" key="1">
    <source>
        <dbReference type="SAM" id="MobiDB-lite"/>
    </source>
</evidence>
<reference evidence="3" key="1">
    <citation type="journal article" date="2019" name="Int. J. Syst. Evol. Microbiol.">
        <title>The Global Catalogue of Microorganisms (GCM) 10K type strain sequencing project: providing services to taxonomists for standard genome sequencing and annotation.</title>
        <authorList>
            <consortium name="The Broad Institute Genomics Platform"/>
            <consortium name="The Broad Institute Genome Sequencing Center for Infectious Disease"/>
            <person name="Wu L."/>
            <person name="Ma J."/>
        </authorList>
    </citation>
    <scope>NUCLEOTIDE SEQUENCE [LARGE SCALE GENOMIC DNA]</scope>
    <source>
        <strain evidence="3">JCM 17805</strain>
    </source>
</reference>
<feature type="region of interest" description="Disordered" evidence="1">
    <location>
        <begin position="1"/>
        <end position="58"/>
    </location>
</feature>
<dbReference type="RefSeq" id="WP_345196854.1">
    <property type="nucleotide sequence ID" value="NZ_BAABFL010000411.1"/>
</dbReference>
<organism evidence="2 3">
    <name type="scientific">Kistimonas scapharcae</name>
    <dbReference type="NCBI Taxonomy" id="1036133"/>
    <lineage>
        <taxon>Bacteria</taxon>
        <taxon>Pseudomonadati</taxon>
        <taxon>Pseudomonadota</taxon>
        <taxon>Gammaproteobacteria</taxon>
        <taxon>Oceanospirillales</taxon>
        <taxon>Endozoicomonadaceae</taxon>
        <taxon>Kistimonas</taxon>
    </lineage>
</organism>
<evidence type="ECO:0000313" key="3">
    <source>
        <dbReference type="Proteomes" id="UP001500604"/>
    </source>
</evidence>
<evidence type="ECO:0000313" key="2">
    <source>
        <dbReference type="EMBL" id="GAA4650639.1"/>
    </source>
</evidence>
<gene>
    <name evidence="2" type="ORF">GCM10023116_29220</name>
</gene>
<proteinExistence type="predicted"/>
<name>A0ABP8V5E2_9GAMM</name>
<protein>
    <submittedName>
        <fullName evidence="2">Uncharacterized protein</fullName>
    </submittedName>
</protein>
<comment type="caution">
    <text evidence="2">The sequence shown here is derived from an EMBL/GenBank/DDBJ whole genome shotgun (WGS) entry which is preliminary data.</text>
</comment>
<accession>A0ABP8V5E2</accession>
<dbReference type="EMBL" id="BAABFL010000411">
    <property type="protein sequence ID" value="GAA4650639.1"/>
    <property type="molecule type" value="Genomic_DNA"/>
</dbReference>
<sequence length="622" mass="70142">MDPAQKSYASIAKGNVRSSDKPDDRNSGGVTKTSPTSSTRQSEQVARSKSIHSFPPLRTVTHERPNYLNLDLEKLKTFMHTAEAGTGKSFTDTTLVGMEADGNFTFHKKTSDKNKEQLMRFRGGVAHCLRRRSEIEALLCGFTLGESRIPDFFSVGLIKNFIEVQMETPVVTELYTCEVNLLRYCLLGEVSDTDVLDYSKKIYSVLVSQWGIKEDNHDFFWGYIRNFFQRYTADFQGRYREQKAFHTVESTMKNVMGCAHYQRLIDLSDDTQSEAQVSVLGVETPAVRASGYESQLGAAVAGEAAITQSMAALDIQERGSQSEAGSCRSKGARPKSLGPQKMHSQTVPRVEACDAGKILTEEILNEGNALMPVLDHKRLLERIDRLRRSDNAFVCMNKNGEIRFENKLNNPRNKTESADFGRSVREYELWARAVFNFFHSQHNFYKGRFRDTHRERMQVRTCHTVLKRYENHPYISVLRTTFLLFKAVHESSQGQNEKDKSELLASAGEGVLDGKSTTESVAASPDVKKKNSINTFSGILGRMISTFTKYPGYVGEGISIPAGVNQSGPLETIASSGRVYCFFENVLKRCRRMHPEGQDQLNIVREHFNNSLRELGIEQRLS</sequence>
<feature type="region of interest" description="Disordered" evidence="1">
    <location>
        <begin position="317"/>
        <end position="346"/>
    </location>
</feature>
<feature type="compositionally biased region" description="Polar residues" evidence="1">
    <location>
        <begin position="28"/>
        <end position="47"/>
    </location>
</feature>
<dbReference type="Proteomes" id="UP001500604">
    <property type="component" value="Unassembled WGS sequence"/>
</dbReference>
<keyword evidence="3" id="KW-1185">Reference proteome</keyword>